<reference evidence="1" key="1">
    <citation type="submission" date="2020-10" db="EMBL/GenBank/DDBJ databases">
        <authorList>
            <person name="Gilroy R."/>
        </authorList>
    </citation>
    <scope>NUCLEOTIDE SEQUENCE</scope>
    <source>
        <strain evidence="1">4920</strain>
    </source>
</reference>
<dbReference type="Pfam" id="PF16510">
    <property type="entry name" value="P22_portal"/>
    <property type="match status" value="1"/>
</dbReference>
<dbReference type="InterPro" id="IPR032427">
    <property type="entry name" value="P22_portal"/>
</dbReference>
<name>A0A9D1NFP0_9FIRM</name>
<evidence type="ECO:0000313" key="1">
    <source>
        <dbReference type="EMBL" id="HIV02282.1"/>
    </source>
</evidence>
<dbReference type="EMBL" id="DVOF01000056">
    <property type="protein sequence ID" value="HIV02282.1"/>
    <property type="molecule type" value="Genomic_DNA"/>
</dbReference>
<protein>
    <recommendedName>
        <fullName evidence="3">Phage portal protein</fullName>
    </recommendedName>
</protein>
<evidence type="ECO:0008006" key="3">
    <source>
        <dbReference type="Google" id="ProtNLM"/>
    </source>
</evidence>
<sequence>MVESPNTLTPGGIYEEYQNGVSYNYNIDLYDKVRRNENFFIGNQWEGVDAPDLDKPVFNVLKRVCNLFISQIVSDDITASASTFTNKPGSEEAMAVVGREIERAIEYSRVKQKNREVLRNACVDGDGCVYAYFDSAAKTGQLARGLIGLEVIDNTNVIFSNTATPDVQAQGHIILVLRRKLDEAIAEARCNGVPEDEIARLRPDTESDLDDLRDDCVTVLIRFWKEQDRVYCAKSTRDVFIKPPFDTGLTLYPVAYMNWERIKNSYHGQAAITELLPNQIFINKCYAMGMDYVKKLAFPKLIYDKNRFPNGFSNKIGEAIKIEGNVNDAIATAFKMPDMSGAVMELVEKTMLYTKEYMGATDASLGNVRADNASAIIALQKASGAPLELVRQTFYQFVEDYVRIFVDMMRAYYGVREVSGADGARTLFDFGTLKDYDMDLNVNVGASAYWSEIMQVQTADNLFLRGIIKDPELYLNSIPDAYIRNKQKIIQSLREEAGTQSAGAAV</sequence>
<comment type="caution">
    <text evidence="1">The sequence shown here is derived from an EMBL/GenBank/DDBJ whole genome shotgun (WGS) entry which is preliminary data.</text>
</comment>
<gene>
    <name evidence="1" type="ORF">IAC74_01810</name>
</gene>
<dbReference type="Proteomes" id="UP000886743">
    <property type="component" value="Unassembled WGS sequence"/>
</dbReference>
<accession>A0A9D1NFP0</accession>
<proteinExistence type="predicted"/>
<organism evidence="1 2">
    <name type="scientific">Candidatus Aphodoplasma excrementigallinarum</name>
    <dbReference type="NCBI Taxonomy" id="2840673"/>
    <lineage>
        <taxon>Bacteria</taxon>
        <taxon>Bacillati</taxon>
        <taxon>Bacillota</taxon>
        <taxon>Clostridia</taxon>
        <taxon>Eubacteriales</taxon>
        <taxon>Candidatus Aphodoplasma</taxon>
    </lineage>
</organism>
<reference evidence="1" key="2">
    <citation type="journal article" date="2021" name="PeerJ">
        <title>Extensive microbial diversity within the chicken gut microbiome revealed by metagenomics and culture.</title>
        <authorList>
            <person name="Gilroy R."/>
            <person name="Ravi A."/>
            <person name="Getino M."/>
            <person name="Pursley I."/>
            <person name="Horton D.L."/>
            <person name="Alikhan N.F."/>
            <person name="Baker D."/>
            <person name="Gharbi K."/>
            <person name="Hall N."/>
            <person name="Watson M."/>
            <person name="Adriaenssens E.M."/>
            <person name="Foster-Nyarko E."/>
            <person name="Jarju S."/>
            <person name="Secka A."/>
            <person name="Antonio M."/>
            <person name="Oren A."/>
            <person name="Chaudhuri R.R."/>
            <person name="La Ragione R."/>
            <person name="Hildebrand F."/>
            <person name="Pallen M.J."/>
        </authorList>
    </citation>
    <scope>NUCLEOTIDE SEQUENCE</scope>
    <source>
        <strain evidence="1">4920</strain>
    </source>
</reference>
<evidence type="ECO:0000313" key="2">
    <source>
        <dbReference type="Proteomes" id="UP000886743"/>
    </source>
</evidence>
<dbReference type="AlphaFoldDB" id="A0A9D1NFP0"/>